<dbReference type="InterPro" id="IPR029063">
    <property type="entry name" value="SAM-dependent_MTases_sf"/>
</dbReference>
<dbReference type="RefSeq" id="WP_005056183.1">
    <property type="nucleotide sequence ID" value="NZ_CP014951.1"/>
</dbReference>
<dbReference type="PANTHER" id="PTHR43591">
    <property type="entry name" value="METHYLTRANSFERASE"/>
    <property type="match status" value="1"/>
</dbReference>
<dbReference type="EMBL" id="CSWP01000005">
    <property type="protein sequence ID" value="CPV54912.1"/>
    <property type="molecule type" value="Genomic_DNA"/>
</dbReference>
<dbReference type="PANTHER" id="PTHR43591:SF24">
    <property type="entry name" value="2-METHOXY-6-POLYPRENYL-1,4-BENZOQUINOL METHYLASE, MITOCHONDRIAL"/>
    <property type="match status" value="1"/>
</dbReference>
<dbReference type="AlphaFoldDB" id="A0A0U0ZNV0"/>
<evidence type="ECO:0000313" key="3">
    <source>
        <dbReference type="Proteomes" id="UP000045782"/>
    </source>
</evidence>
<dbReference type="InterPro" id="IPR013216">
    <property type="entry name" value="Methyltransf_11"/>
</dbReference>
<proteinExistence type="predicted"/>
<dbReference type="EC" id="2.1.1.163" evidence="2"/>
<name>A0A0U0ZNV0_9MYCO</name>
<dbReference type="Proteomes" id="UP000045782">
    <property type="component" value="Unassembled WGS sequence"/>
</dbReference>
<sequence>MTTAMTLDRLREIVRPDALSSAAHSTAGYLDLLPPPSDQPQRGAQRAMNNPAVAAVYEGPWRWCQTVAYTGITPAAERRRAAAALRLSATHRLLDVACGPGNFTKYLGQHQGPDALAVGLDFSEPMLRRAVRTNAADGVAYLRADARTLPFDDGSFDAVCCFAALYLVPEPFKVLGEMIRVLAPGGRIAVMTSCTRGPAPLRSASVRLAALGGLHGFERTDITSVLDGADFREIDQEVRGLSQFISATKS</sequence>
<dbReference type="CDD" id="cd02440">
    <property type="entry name" value="AdoMet_MTases"/>
    <property type="match status" value="1"/>
</dbReference>
<dbReference type="GO" id="GO:0008757">
    <property type="term" value="F:S-adenosylmethionine-dependent methyltransferase activity"/>
    <property type="evidence" value="ECO:0007669"/>
    <property type="project" value="InterPro"/>
</dbReference>
<keyword evidence="2" id="KW-0830">Ubiquinone</keyword>
<dbReference type="Gene3D" id="3.40.50.150">
    <property type="entry name" value="Vaccinia Virus protein VP39"/>
    <property type="match status" value="1"/>
</dbReference>
<gene>
    <name evidence="2" type="primary">ubiE_4</name>
    <name evidence="2" type="ORF">ERS075579_02621</name>
</gene>
<evidence type="ECO:0000259" key="1">
    <source>
        <dbReference type="Pfam" id="PF08241"/>
    </source>
</evidence>
<dbReference type="GO" id="GO:0043770">
    <property type="term" value="F:demethylmenaquinone methyltransferase activity"/>
    <property type="evidence" value="ECO:0007669"/>
    <property type="project" value="UniProtKB-EC"/>
</dbReference>
<reference evidence="2 3" key="1">
    <citation type="submission" date="2015-03" db="EMBL/GenBank/DDBJ databases">
        <authorList>
            <person name="Murphy D."/>
        </authorList>
    </citation>
    <scope>NUCLEOTIDE SEQUENCE [LARGE SCALE GENOMIC DNA]</scope>
    <source>
        <strain evidence="2 3">PAP088</strain>
    </source>
</reference>
<keyword evidence="2" id="KW-0489">Methyltransferase</keyword>
<organism evidence="2 3">
    <name type="scientific">Mycobacteroides abscessus</name>
    <dbReference type="NCBI Taxonomy" id="36809"/>
    <lineage>
        <taxon>Bacteria</taxon>
        <taxon>Bacillati</taxon>
        <taxon>Actinomycetota</taxon>
        <taxon>Actinomycetes</taxon>
        <taxon>Mycobacteriales</taxon>
        <taxon>Mycobacteriaceae</taxon>
        <taxon>Mycobacteroides</taxon>
    </lineage>
</organism>
<accession>A0A0U0ZNV0</accession>
<keyword evidence="2" id="KW-0808">Transferase</keyword>
<dbReference type="Pfam" id="PF08241">
    <property type="entry name" value="Methyltransf_11"/>
    <property type="match status" value="1"/>
</dbReference>
<protein>
    <submittedName>
        <fullName evidence="2">Methylase involved in ubiquinone/menaquinone biosynthesis</fullName>
        <ecNumber evidence="2">2.1.1.163</ecNumber>
    </submittedName>
</protein>
<evidence type="ECO:0000313" key="2">
    <source>
        <dbReference type="EMBL" id="CPV54912.1"/>
    </source>
</evidence>
<feature type="domain" description="Methyltransferase type 11" evidence="1">
    <location>
        <begin position="94"/>
        <end position="189"/>
    </location>
</feature>
<dbReference type="SUPFAM" id="SSF53335">
    <property type="entry name" value="S-adenosyl-L-methionine-dependent methyltransferases"/>
    <property type="match status" value="1"/>
</dbReference>
<dbReference type="GO" id="GO:0032259">
    <property type="term" value="P:methylation"/>
    <property type="evidence" value="ECO:0007669"/>
    <property type="project" value="UniProtKB-KW"/>
</dbReference>